<dbReference type="PANTHER" id="PTHR33359">
    <property type="entry name" value="MOLYBDOPTERIN SYNTHASE SULFUR CARRIER SUBUNIT"/>
    <property type="match status" value="1"/>
</dbReference>
<keyword evidence="5" id="KW-1185">Reference proteome</keyword>
<dbReference type="NCBIfam" id="TIGR01682">
    <property type="entry name" value="moaD"/>
    <property type="match status" value="1"/>
</dbReference>
<dbReference type="Pfam" id="PF02597">
    <property type="entry name" value="ThiS"/>
    <property type="match status" value="1"/>
</dbReference>
<comment type="caution">
    <text evidence="4">The sequence shown here is derived from an EMBL/GenBank/DDBJ whole genome shotgun (WGS) entry which is preliminary data.</text>
</comment>
<dbReference type="InterPro" id="IPR044672">
    <property type="entry name" value="MOCS2A"/>
</dbReference>
<organism evidence="4 5">
    <name type="scientific">Virgibacillus alimentarius</name>
    <dbReference type="NCBI Taxonomy" id="698769"/>
    <lineage>
        <taxon>Bacteria</taxon>
        <taxon>Bacillati</taxon>
        <taxon>Bacillota</taxon>
        <taxon>Bacilli</taxon>
        <taxon>Bacillales</taxon>
        <taxon>Bacillaceae</taxon>
        <taxon>Virgibacillus</taxon>
    </lineage>
</organism>
<dbReference type="CDD" id="cd00754">
    <property type="entry name" value="Ubl_MoaD"/>
    <property type="match status" value="1"/>
</dbReference>
<evidence type="ECO:0000256" key="2">
    <source>
        <dbReference type="ARBA" id="ARBA00024200"/>
    </source>
</evidence>
<dbReference type="InterPro" id="IPR012675">
    <property type="entry name" value="Beta-grasp_dom_sf"/>
</dbReference>
<protein>
    <recommendedName>
        <fullName evidence="3">Molybdopterin synthase sulfur carrier subunit</fullName>
    </recommendedName>
</protein>
<dbReference type="Gene3D" id="3.10.20.30">
    <property type="match status" value="1"/>
</dbReference>
<dbReference type="EMBL" id="JAGIKX010000022">
    <property type="protein sequence ID" value="MBP2258246.1"/>
    <property type="molecule type" value="Genomic_DNA"/>
</dbReference>
<evidence type="ECO:0000313" key="5">
    <source>
        <dbReference type="Proteomes" id="UP001519294"/>
    </source>
</evidence>
<accession>A0ABS4S9Q8</accession>
<comment type="similarity">
    <text evidence="2">Belongs to the MoaD family.</text>
</comment>
<sequence length="77" mass="8262">MVDVLLFAELQEKAGSEKLSIEADGVTVKELKKQLLSTYDLDNINHAMIAVNEEYANEATVLAKGDVVAFIPPVSGG</sequence>
<dbReference type="Proteomes" id="UP001519294">
    <property type="component" value="Unassembled WGS sequence"/>
</dbReference>
<gene>
    <name evidence="4" type="ORF">J2Z81_002217</name>
</gene>
<dbReference type="RefSeq" id="WP_029267987.1">
    <property type="nucleotide sequence ID" value="NZ_JAGIKX010000022.1"/>
</dbReference>
<evidence type="ECO:0000256" key="1">
    <source>
        <dbReference type="ARBA" id="ARBA00022741"/>
    </source>
</evidence>
<proteinExistence type="inferred from homology"/>
<dbReference type="SUPFAM" id="SSF54285">
    <property type="entry name" value="MoaD/ThiS"/>
    <property type="match status" value="1"/>
</dbReference>
<evidence type="ECO:0000256" key="3">
    <source>
        <dbReference type="ARBA" id="ARBA00024247"/>
    </source>
</evidence>
<reference evidence="4 5" key="1">
    <citation type="submission" date="2021-03" db="EMBL/GenBank/DDBJ databases">
        <title>Genomic Encyclopedia of Type Strains, Phase IV (KMG-IV): sequencing the most valuable type-strain genomes for metagenomic binning, comparative biology and taxonomic classification.</title>
        <authorList>
            <person name="Goeker M."/>
        </authorList>
    </citation>
    <scope>NUCLEOTIDE SEQUENCE [LARGE SCALE GENOMIC DNA]</scope>
    <source>
        <strain evidence="4 5">DSM 25790</strain>
    </source>
</reference>
<evidence type="ECO:0000313" key="4">
    <source>
        <dbReference type="EMBL" id="MBP2258246.1"/>
    </source>
</evidence>
<keyword evidence="1" id="KW-0547">Nucleotide-binding</keyword>
<dbReference type="InterPro" id="IPR016155">
    <property type="entry name" value="Mopterin_synth/thiamin_S_b"/>
</dbReference>
<dbReference type="PANTHER" id="PTHR33359:SF1">
    <property type="entry name" value="MOLYBDOPTERIN SYNTHASE SULFUR CARRIER SUBUNIT"/>
    <property type="match status" value="1"/>
</dbReference>
<dbReference type="InterPro" id="IPR003749">
    <property type="entry name" value="ThiS/MoaD-like"/>
</dbReference>
<name>A0ABS4S9Q8_9BACI</name>